<dbReference type="AlphaFoldDB" id="A0A0L0CB66"/>
<dbReference type="OMA" id="DSKDATC"/>
<dbReference type="InterPro" id="IPR000120">
    <property type="entry name" value="Amidase"/>
</dbReference>
<dbReference type="GO" id="GO:0005739">
    <property type="term" value="C:mitochondrion"/>
    <property type="evidence" value="ECO:0007669"/>
    <property type="project" value="TreeGrafter"/>
</dbReference>
<dbReference type="NCBIfam" id="TIGR00132">
    <property type="entry name" value="gatA"/>
    <property type="match status" value="1"/>
</dbReference>
<dbReference type="InterPro" id="IPR036928">
    <property type="entry name" value="AS_sf"/>
</dbReference>
<dbReference type="EMBL" id="JRES01000657">
    <property type="protein sequence ID" value="KNC29477.1"/>
    <property type="molecule type" value="Genomic_DNA"/>
</dbReference>
<dbReference type="Pfam" id="PF01425">
    <property type="entry name" value="Amidase"/>
    <property type="match status" value="1"/>
</dbReference>
<keyword evidence="4" id="KW-0648">Protein biosynthesis</keyword>
<evidence type="ECO:0000259" key="5">
    <source>
        <dbReference type="Pfam" id="PF01425"/>
    </source>
</evidence>
<dbReference type="Gene3D" id="3.90.1300.10">
    <property type="entry name" value="Amidase signature (AS) domain"/>
    <property type="match status" value="1"/>
</dbReference>
<evidence type="ECO:0000256" key="2">
    <source>
        <dbReference type="ARBA" id="ARBA00022741"/>
    </source>
</evidence>
<keyword evidence="2" id="KW-0547">Nucleotide-binding</keyword>
<evidence type="ECO:0000256" key="1">
    <source>
        <dbReference type="ARBA" id="ARBA00022598"/>
    </source>
</evidence>
<dbReference type="Proteomes" id="UP000037069">
    <property type="component" value="Unassembled WGS sequence"/>
</dbReference>
<dbReference type="InterPro" id="IPR023631">
    <property type="entry name" value="Amidase_dom"/>
</dbReference>
<proteinExistence type="inferred from homology"/>
<dbReference type="GO" id="GO:0050567">
    <property type="term" value="F:glutaminyl-tRNA synthase (glutamine-hydrolyzing) activity"/>
    <property type="evidence" value="ECO:0007669"/>
    <property type="project" value="InterPro"/>
</dbReference>
<keyword evidence="3" id="KW-0067">ATP-binding</keyword>
<dbReference type="GO" id="GO:0005524">
    <property type="term" value="F:ATP binding"/>
    <property type="evidence" value="ECO:0007669"/>
    <property type="project" value="UniProtKB-KW"/>
</dbReference>
<protein>
    <recommendedName>
        <fullName evidence="5">Amidase domain-containing protein</fullName>
    </recommendedName>
</protein>
<dbReference type="GO" id="GO:0030956">
    <property type="term" value="C:glutamyl-tRNA(Gln) amidotransferase complex"/>
    <property type="evidence" value="ECO:0007669"/>
    <property type="project" value="InterPro"/>
</dbReference>
<organism evidence="6 7">
    <name type="scientific">Lucilia cuprina</name>
    <name type="common">Green bottle fly</name>
    <name type="synonym">Australian sheep blowfly</name>
    <dbReference type="NCBI Taxonomy" id="7375"/>
    <lineage>
        <taxon>Eukaryota</taxon>
        <taxon>Metazoa</taxon>
        <taxon>Ecdysozoa</taxon>
        <taxon>Arthropoda</taxon>
        <taxon>Hexapoda</taxon>
        <taxon>Insecta</taxon>
        <taxon>Pterygota</taxon>
        <taxon>Neoptera</taxon>
        <taxon>Endopterygota</taxon>
        <taxon>Diptera</taxon>
        <taxon>Brachycera</taxon>
        <taxon>Muscomorpha</taxon>
        <taxon>Oestroidea</taxon>
        <taxon>Calliphoridae</taxon>
        <taxon>Luciliinae</taxon>
        <taxon>Lucilia</taxon>
    </lineage>
</organism>
<evidence type="ECO:0000313" key="7">
    <source>
        <dbReference type="Proteomes" id="UP000037069"/>
    </source>
</evidence>
<dbReference type="HAMAP" id="MF_00120">
    <property type="entry name" value="GatA"/>
    <property type="match status" value="1"/>
</dbReference>
<dbReference type="GO" id="GO:0070681">
    <property type="term" value="P:glutaminyl-tRNAGln biosynthesis via transamidation"/>
    <property type="evidence" value="ECO:0007669"/>
    <property type="project" value="TreeGrafter"/>
</dbReference>
<dbReference type="OrthoDB" id="421993at2759"/>
<dbReference type="STRING" id="7375.A0A0L0CB66"/>
<dbReference type="PANTHER" id="PTHR11895:SF7">
    <property type="entry name" value="GLUTAMYL-TRNA(GLN) AMIDOTRANSFERASE SUBUNIT A, MITOCHONDRIAL"/>
    <property type="match status" value="1"/>
</dbReference>
<comment type="caution">
    <text evidence="6">The sequence shown here is derived from an EMBL/GenBank/DDBJ whole genome shotgun (WGS) entry which is preliminary data.</text>
</comment>
<dbReference type="GO" id="GO:0032543">
    <property type="term" value="P:mitochondrial translation"/>
    <property type="evidence" value="ECO:0007669"/>
    <property type="project" value="TreeGrafter"/>
</dbReference>
<dbReference type="InterPro" id="IPR004412">
    <property type="entry name" value="GatA"/>
</dbReference>
<dbReference type="PANTHER" id="PTHR11895">
    <property type="entry name" value="TRANSAMIDASE"/>
    <property type="match status" value="1"/>
</dbReference>
<evidence type="ECO:0000256" key="4">
    <source>
        <dbReference type="ARBA" id="ARBA00022917"/>
    </source>
</evidence>
<feature type="non-terminal residue" evidence="6">
    <location>
        <position position="634"/>
    </location>
</feature>
<feature type="domain" description="Amidase" evidence="5">
    <location>
        <begin position="166"/>
        <end position="611"/>
    </location>
</feature>
<evidence type="ECO:0000256" key="3">
    <source>
        <dbReference type="ARBA" id="ARBA00022840"/>
    </source>
</evidence>
<accession>A0A0L0CB66</accession>
<keyword evidence="7" id="KW-1185">Reference proteome</keyword>
<gene>
    <name evidence="6" type="ORF">FF38_06678</name>
</gene>
<dbReference type="SUPFAM" id="SSF75304">
    <property type="entry name" value="Amidase signature (AS) enzymes"/>
    <property type="match status" value="1"/>
</dbReference>
<name>A0A0L0CB66_LUCCU</name>
<sequence length="634" mass="70492">MIEFPGRPEEGVRAWPNFWKPAETNCSKLTTPVVVNIETHHTLSGEFGNSPQKPLFVRKLHYRLKNSADKNNCYIDENCVTSGKLLYYRQTALSVVSYCITSGELLHKQTTVLPVFRKVGFLFPAAEIMRRHLKQNIKQLTTSYQNGFYSPRHVTDCALDNAVKFKELNAFIRITPELALHQAKESAHRYHEKQVKGALDGITIAMKDNFCTKDVHTTCASKMLENFVPPYNATVYERLLAAGAILIGKTNMDQFAMGSGTVDSIYGPAKNCWSEDFSENNWRITGGSSGGSALAVASGICYGSIGSDTGGSTRNPASYCGVVGLKPTYGLVSRHGLIPLVNSMDVPGIFTRCVSDCVDILNAVAGPDHRDSTTIKKPYRPINLAEPDDIDLKNVRIGIPKEYHCDGLSAEVLETWRKIADILESGGAQVKQVSLPHTAASIFVYSILNQCEVASNMARYDGIEYGHRADDDRSTEELYAKTRAEGFNNVVKTRILTGNYFLLRQNYDLYFEKALRVRRLIAEDFQRVFVSGQEDEKVDILLTPSTLSDAPLYKDFVSVSNRDQCAVQDFCTQPANMAGIPAISIPIRVSSQGMPIGLQLMSNTLNEELLLTVARWIEAQVNFNCFDNEQLLKI</sequence>
<evidence type="ECO:0000313" key="6">
    <source>
        <dbReference type="EMBL" id="KNC29477.1"/>
    </source>
</evidence>
<keyword evidence="1" id="KW-0436">Ligase</keyword>
<reference evidence="6 7" key="1">
    <citation type="journal article" date="2015" name="Nat. Commun.">
        <title>Lucilia cuprina genome unlocks parasitic fly biology to underpin future interventions.</title>
        <authorList>
            <person name="Anstead C.A."/>
            <person name="Korhonen P.K."/>
            <person name="Young N.D."/>
            <person name="Hall R.S."/>
            <person name="Jex A.R."/>
            <person name="Murali S.C."/>
            <person name="Hughes D.S."/>
            <person name="Lee S.F."/>
            <person name="Perry T."/>
            <person name="Stroehlein A.J."/>
            <person name="Ansell B.R."/>
            <person name="Breugelmans B."/>
            <person name="Hofmann A."/>
            <person name="Qu J."/>
            <person name="Dugan S."/>
            <person name="Lee S.L."/>
            <person name="Chao H."/>
            <person name="Dinh H."/>
            <person name="Han Y."/>
            <person name="Doddapaneni H.V."/>
            <person name="Worley K.C."/>
            <person name="Muzny D.M."/>
            <person name="Ioannidis P."/>
            <person name="Waterhouse R.M."/>
            <person name="Zdobnov E.M."/>
            <person name="James P.J."/>
            <person name="Bagnall N.H."/>
            <person name="Kotze A.C."/>
            <person name="Gibbs R.A."/>
            <person name="Richards S."/>
            <person name="Batterham P."/>
            <person name="Gasser R.B."/>
        </authorList>
    </citation>
    <scope>NUCLEOTIDE SEQUENCE [LARGE SCALE GENOMIC DNA]</scope>
    <source>
        <strain evidence="6 7">LS</strain>
        <tissue evidence="6">Full body</tissue>
    </source>
</reference>